<protein>
    <recommendedName>
        <fullName evidence="4">Sn-glycerol-3-phosphate transporter</fullName>
    </recommendedName>
</protein>
<evidence type="ECO:0000256" key="1">
    <source>
        <dbReference type="SAM" id="SignalP"/>
    </source>
</evidence>
<comment type="caution">
    <text evidence="2">The sequence shown here is derived from an EMBL/GenBank/DDBJ whole genome shotgun (WGS) entry which is preliminary data.</text>
</comment>
<gene>
    <name evidence="2" type="ORF">MD535_10520</name>
</gene>
<accession>A0A9X3CNN5</accession>
<keyword evidence="1" id="KW-0732">Signal</keyword>
<feature type="chain" id="PRO_5040989390" description="Sn-glycerol-3-phosphate transporter" evidence="1">
    <location>
        <begin position="30"/>
        <end position="173"/>
    </location>
</feature>
<evidence type="ECO:0008006" key="4">
    <source>
        <dbReference type="Google" id="ProtNLM"/>
    </source>
</evidence>
<evidence type="ECO:0000313" key="2">
    <source>
        <dbReference type="EMBL" id="MCW8346434.1"/>
    </source>
</evidence>
<reference evidence="2" key="1">
    <citation type="submission" date="2022-02" db="EMBL/GenBank/DDBJ databases">
        <title>Vibrio sp. nov, a new bacterium isolated from seawater.</title>
        <authorList>
            <person name="Yuan Y."/>
        </authorList>
    </citation>
    <scope>NUCLEOTIDE SEQUENCE</scope>
    <source>
        <strain evidence="2">ZSDZ65</strain>
    </source>
</reference>
<evidence type="ECO:0000313" key="3">
    <source>
        <dbReference type="Proteomes" id="UP001155587"/>
    </source>
</evidence>
<name>A0A9X3CNN5_9VIBR</name>
<organism evidence="2 3">
    <name type="scientific">Vibrio qingdaonensis</name>
    <dbReference type="NCBI Taxonomy" id="2829491"/>
    <lineage>
        <taxon>Bacteria</taxon>
        <taxon>Pseudomonadati</taxon>
        <taxon>Pseudomonadota</taxon>
        <taxon>Gammaproteobacteria</taxon>
        <taxon>Vibrionales</taxon>
        <taxon>Vibrionaceae</taxon>
        <taxon>Vibrio</taxon>
    </lineage>
</organism>
<dbReference type="AlphaFoldDB" id="A0A9X3CNN5"/>
<feature type="signal peptide" evidence="1">
    <location>
        <begin position="1"/>
        <end position="29"/>
    </location>
</feature>
<dbReference type="RefSeq" id="WP_265674990.1">
    <property type="nucleotide sequence ID" value="NZ_JAKRRY010000011.1"/>
</dbReference>
<proteinExistence type="predicted"/>
<sequence>MSQTINNIISKITRWVFAAVMCVSTGAFADELTSEAVPTKTVSSENAQDSDPLKGNFDLTYAGWTEHLTSTGRNQDNYIVGFRYKQFEAFTLINSFDNRSYIVSYHPQYDWKSWARVGLRLGGISGYSKEDNSVQIGGITPVFAPTITLHYSHFGFETALYTDVLVFSLKVMI</sequence>
<keyword evidence="3" id="KW-1185">Reference proteome</keyword>
<dbReference type="EMBL" id="JAKRRY010000011">
    <property type="protein sequence ID" value="MCW8346434.1"/>
    <property type="molecule type" value="Genomic_DNA"/>
</dbReference>
<dbReference type="Proteomes" id="UP001155587">
    <property type="component" value="Unassembled WGS sequence"/>
</dbReference>